<name>A0A857A8D7_9ACTO</name>
<evidence type="ECO:0000313" key="4">
    <source>
        <dbReference type="EMBL" id="QGS10287.1"/>
    </source>
</evidence>
<keyword evidence="2" id="KW-0472">Membrane</keyword>
<reference evidence="4 5" key="1">
    <citation type="submission" date="2019-11" db="EMBL/GenBank/DDBJ databases">
        <title>FDA dAtabase for Regulatory Grade micrObial Sequences (FDA-ARGOS): Supporting development and validation of Infectious Disease Dx tests.</title>
        <authorList>
            <person name="Stonesifer R."/>
            <person name="Tallon L."/>
            <person name="Sadzewicz L."/>
            <person name="Vavikolanu K."/>
            <person name="Mehta A."/>
            <person name="Aluvathingal J."/>
            <person name="Nadendla S."/>
            <person name="Myers T."/>
            <person name="Yan Y."/>
            <person name="Sichtig H."/>
        </authorList>
    </citation>
    <scope>NUCLEOTIDE SEQUENCE [LARGE SCALE GENOMIC DNA]</scope>
    <source>
        <strain evidence="4 5">FDAARGOS_732</strain>
    </source>
</reference>
<dbReference type="InterPro" id="IPR057893">
    <property type="entry name" value="LRV_2"/>
</dbReference>
<evidence type="ECO:0000259" key="3">
    <source>
        <dbReference type="Pfam" id="PF25591"/>
    </source>
</evidence>
<dbReference type="RefSeq" id="WP_004565655.1">
    <property type="nucleotide sequence ID" value="NZ_CP046315.1"/>
</dbReference>
<dbReference type="Proteomes" id="UP000424490">
    <property type="component" value="Chromosome"/>
</dbReference>
<evidence type="ECO:0000256" key="1">
    <source>
        <dbReference type="SAM" id="MobiDB-lite"/>
    </source>
</evidence>
<protein>
    <submittedName>
        <fullName evidence="4">Sodium pump decarboxylase</fullName>
    </submittedName>
</protein>
<gene>
    <name evidence="4" type="ORF">FOC40_01940</name>
</gene>
<feature type="compositionally biased region" description="Low complexity" evidence="1">
    <location>
        <begin position="166"/>
        <end position="184"/>
    </location>
</feature>
<evidence type="ECO:0000256" key="2">
    <source>
        <dbReference type="SAM" id="Phobius"/>
    </source>
</evidence>
<accession>A0A857A8D7</accession>
<dbReference type="EMBL" id="CP046315">
    <property type="protein sequence ID" value="QGS10287.1"/>
    <property type="molecule type" value="Genomic_DNA"/>
</dbReference>
<keyword evidence="2" id="KW-0812">Transmembrane</keyword>
<feature type="transmembrane region" description="Helical" evidence="2">
    <location>
        <begin position="221"/>
        <end position="244"/>
    </location>
</feature>
<feature type="region of interest" description="Disordered" evidence="1">
    <location>
        <begin position="153"/>
        <end position="216"/>
    </location>
</feature>
<feature type="domain" description="Leucine rich repeat variant" evidence="3">
    <location>
        <begin position="8"/>
        <end position="67"/>
    </location>
</feature>
<feature type="compositionally biased region" description="Low complexity" evidence="1">
    <location>
        <begin position="252"/>
        <end position="277"/>
    </location>
</feature>
<keyword evidence="2" id="KW-1133">Transmembrane helix</keyword>
<feature type="region of interest" description="Disordered" evidence="1">
    <location>
        <begin position="252"/>
        <end position="281"/>
    </location>
</feature>
<dbReference type="Pfam" id="PF25591">
    <property type="entry name" value="LRV_2"/>
    <property type="match status" value="1"/>
</dbReference>
<organism evidence="4 5">
    <name type="scientific">Schaalia odontolytica</name>
    <dbReference type="NCBI Taxonomy" id="1660"/>
    <lineage>
        <taxon>Bacteria</taxon>
        <taxon>Bacillati</taxon>
        <taxon>Actinomycetota</taxon>
        <taxon>Actinomycetes</taxon>
        <taxon>Actinomycetales</taxon>
        <taxon>Actinomycetaceae</taxon>
        <taxon>Schaalia</taxon>
    </lineage>
</organism>
<dbReference type="AlphaFoldDB" id="A0A857A8D7"/>
<proteinExistence type="predicted"/>
<evidence type="ECO:0000313" key="5">
    <source>
        <dbReference type="Proteomes" id="UP000424490"/>
    </source>
</evidence>
<sequence>MAEELHFDDPAAAAQDPSTDAEALRQLAYRYPELRPAVAAHPHAYRGLLDWLHQFNDPQVNAALEARDDYDGYIDSNGYLVMHGDVSGAVAGSSIRTSESGMYVLGQGGVNSYSQVERTTPYSAVVGTNAPVPQVGAREQVVAQVQRQSIIGSKGAQDPEATAVYPSASSGSSYPSASATPARPQYTPQAYPGVGASHQVQPTVSQEAAPKEEKERRGFPMMGLVLGILGLIAVILLGFVIYVFTRGYEGPATSSDATPSASSSSPAHATPSPSATTEEPVKYPAPAGAITVDSFSSPSGNITCSFTADGVSCGIKESDWAEDGYASCSGGSQVGVLTASKDKAGQSCEAAVPGGGNALAYGAAATKGDYACHSTQDGISCWNTKTGQSFALARGGWMTGTTGEIGPQKFSWND</sequence>